<evidence type="ECO:0000313" key="2">
    <source>
        <dbReference type="EMBL" id="KAJ0978003.1"/>
    </source>
</evidence>
<reference evidence="2" key="1">
    <citation type="submission" date="2021-03" db="EMBL/GenBank/DDBJ databases">
        <authorList>
            <person name="Li Z."/>
            <person name="Yang C."/>
        </authorList>
    </citation>
    <scope>NUCLEOTIDE SEQUENCE</scope>
    <source>
        <strain evidence="2">Dzin_1.0</strain>
        <tissue evidence="2">Leaf</tissue>
    </source>
</reference>
<proteinExistence type="predicted"/>
<feature type="region of interest" description="Disordered" evidence="1">
    <location>
        <begin position="100"/>
        <end position="139"/>
    </location>
</feature>
<feature type="compositionally biased region" description="Basic and acidic residues" evidence="1">
    <location>
        <begin position="21"/>
        <end position="36"/>
    </location>
</feature>
<organism evidence="2 3">
    <name type="scientific">Dioscorea zingiberensis</name>
    <dbReference type="NCBI Taxonomy" id="325984"/>
    <lineage>
        <taxon>Eukaryota</taxon>
        <taxon>Viridiplantae</taxon>
        <taxon>Streptophyta</taxon>
        <taxon>Embryophyta</taxon>
        <taxon>Tracheophyta</taxon>
        <taxon>Spermatophyta</taxon>
        <taxon>Magnoliopsida</taxon>
        <taxon>Liliopsida</taxon>
        <taxon>Dioscoreales</taxon>
        <taxon>Dioscoreaceae</taxon>
        <taxon>Dioscorea</taxon>
    </lineage>
</organism>
<comment type="caution">
    <text evidence="2">The sequence shown here is derived from an EMBL/GenBank/DDBJ whole genome shotgun (WGS) entry which is preliminary data.</text>
</comment>
<feature type="compositionally biased region" description="Acidic residues" evidence="1">
    <location>
        <begin position="10"/>
        <end position="20"/>
    </location>
</feature>
<evidence type="ECO:0000313" key="3">
    <source>
        <dbReference type="Proteomes" id="UP001085076"/>
    </source>
</evidence>
<dbReference type="OrthoDB" id="1935372at2759"/>
<feature type="compositionally biased region" description="Low complexity" evidence="1">
    <location>
        <begin position="51"/>
        <end position="69"/>
    </location>
</feature>
<gene>
    <name evidence="2" type="ORF">J5N97_013477</name>
</gene>
<evidence type="ECO:0000256" key="1">
    <source>
        <dbReference type="SAM" id="MobiDB-lite"/>
    </source>
</evidence>
<sequence length="167" mass="18224">MSLVDYDSSSAEEEGDEELREEGGAKQEEKQERDELSPPLLPPTPHNRLAPSSLQQSNSAHSSSLPSMEKLPDASLLLSSPPFSSYQLIGNDHSRVVPAMAESVSRKRESNGTGFPHPRNKIPRASLPHSRNVPDTVGGLLIPPQLNGRSNVVTEDVNKLFVNKKKP</sequence>
<accession>A0A9D5HIU7</accession>
<dbReference type="PANTHER" id="PTHR33912:SF3">
    <property type="entry name" value="OS01G0939400 PROTEIN"/>
    <property type="match status" value="1"/>
</dbReference>
<reference evidence="2" key="2">
    <citation type="journal article" date="2022" name="Hortic Res">
        <title>The genome of Dioscorea zingiberensis sheds light on the biosynthesis, origin and evolution of the medicinally important diosgenin saponins.</title>
        <authorList>
            <person name="Li Y."/>
            <person name="Tan C."/>
            <person name="Li Z."/>
            <person name="Guo J."/>
            <person name="Li S."/>
            <person name="Chen X."/>
            <person name="Wang C."/>
            <person name="Dai X."/>
            <person name="Yang H."/>
            <person name="Song W."/>
            <person name="Hou L."/>
            <person name="Xu J."/>
            <person name="Tong Z."/>
            <person name="Xu A."/>
            <person name="Yuan X."/>
            <person name="Wang W."/>
            <person name="Yang Q."/>
            <person name="Chen L."/>
            <person name="Sun Z."/>
            <person name="Wang K."/>
            <person name="Pan B."/>
            <person name="Chen J."/>
            <person name="Bao Y."/>
            <person name="Liu F."/>
            <person name="Qi X."/>
            <person name="Gang D.R."/>
            <person name="Wen J."/>
            <person name="Li J."/>
        </authorList>
    </citation>
    <scope>NUCLEOTIDE SEQUENCE</scope>
    <source>
        <strain evidence="2">Dzin_1.0</strain>
    </source>
</reference>
<protein>
    <submittedName>
        <fullName evidence="2">Uncharacterized protein</fullName>
    </submittedName>
</protein>
<keyword evidence="3" id="KW-1185">Reference proteome</keyword>
<feature type="region of interest" description="Disordered" evidence="1">
    <location>
        <begin position="1"/>
        <end position="69"/>
    </location>
</feature>
<dbReference type="EMBL" id="JAGGNH010000003">
    <property type="protein sequence ID" value="KAJ0978003.1"/>
    <property type="molecule type" value="Genomic_DNA"/>
</dbReference>
<dbReference type="InterPro" id="IPR040381">
    <property type="entry name" value="At4g14450-like"/>
</dbReference>
<dbReference type="AlphaFoldDB" id="A0A9D5HIU7"/>
<name>A0A9D5HIU7_9LILI</name>
<dbReference type="Proteomes" id="UP001085076">
    <property type="component" value="Miscellaneous, Linkage group lg03"/>
</dbReference>
<dbReference type="PANTHER" id="PTHR33912">
    <property type="entry name" value="OS01G0939400 PROTEIN"/>
    <property type="match status" value="1"/>
</dbReference>